<dbReference type="PANTHER" id="PTHR43280">
    <property type="entry name" value="ARAC-FAMILY TRANSCRIPTIONAL REGULATOR"/>
    <property type="match status" value="1"/>
</dbReference>
<dbReference type="InterPro" id="IPR009057">
    <property type="entry name" value="Homeodomain-like_sf"/>
</dbReference>
<evidence type="ECO:0000256" key="1">
    <source>
        <dbReference type="ARBA" id="ARBA00023015"/>
    </source>
</evidence>
<evidence type="ECO:0000313" key="6">
    <source>
        <dbReference type="Proteomes" id="UP001056756"/>
    </source>
</evidence>
<keyword evidence="2" id="KW-0238">DNA-binding</keyword>
<sequence>MRRQYHMVTLSENIYFIYPESVGHYISEPDHIVNRKPKQMISYNIHVVESGYGFVELDGIEHVLGPGDAVFYYPQQEQNYYSSKDQPWNIRWIHFYGDKLKDYLLSNNIKPGQLWTLKQTELWIKLHDELMLEAETNLMLNPTQLSARTYALVVNFIEQAIPLTERKQGGTNKKILDLLPEMQSSATEPFELEYWSSKVEVSPHYFCKLFKQTMSITPMEFITRCRLQIAKQWLLERGDCSIGQIANEAGYPSVSYFNKRFMEYEKITPTTYRELYAMTIE</sequence>
<evidence type="ECO:0000256" key="3">
    <source>
        <dbReference type="ARBA" id="ARBA00023163"/>
    </source>
</evidence>
<dbReference type="SUPFAM" id="SSF51215">
    <property type="entry name" value="Regulatory protein AraC"/>
    <property type="match status" value="1"/>
</dbReference>
<dbReference type="Gene3D" id="1.10.10.60">
    <property type="entry name" value="Homeodomain-like"/>
    <property type="match status" value="2"/>
</dbReference>
<evidence type="ECO:0000256" key="2">
    <source>
        <dbReference type="ARBA" id="ARBA00023125"/>
    </source>
</evidence>
<dbReference type="SMART" id="SM00342">
    <property type="entry name" value="HTH_ARAC"/>
    <property type="match status" value="1"/>
</dbReference>
<dbReference type="InterPro" id="IPR018060">
    <property type="entry name" value="HTH_AraC"/>
</dbReference>
<feature type="domain" description="HTH araC/xylS-type" evidence="4">
    <location>
        <begin position="189"/>
        <end position="273"/>
    </location>
</feature>
<dbReference type="AlphaFoldDB" id="A0A9J6ZGR2"/>
<evidence type="ECO:0000259" key="4">
    <source>
        <dbReference type="SMART" id="SM00342"/>
    </source>
</evidence>
<dbReference type="InterPro" id="IPR003313">
    <property type="entry name" value="AraC-bd"/>
</dbReference>
<reference evidence="5" key="1">
    <citation type="submission" date="2022-05" db="EMBL/GenBank/DDBJ databases">
        <title>Novel bacterial taxa in a minimal lignocellulolytic consortium and its capacity to transform plastics disclosed by genome-resolved metagenomics.</title>
        <authorList>
            <person name="Rodriguez C.A.D."/>
            <person name="Diaz-Garcia L."/>
            <person name="Herrera K."/>
            <person name="Tarazona N.A."/>
            <person name="Sproer C."/>
            <person name="Overmann J."/>
            <person name="Jimenez D.J."/>
        </authorList>
    </citation>
    <scope>NUCLEOTIDE SEQUENCE</scope>
    <source>
        <strain evidence="5">MAG5</strain>
    </source>
</reference>
<dbReference type="KEGG" id="plig:NAG76_02015"/>
<organism evidence="5 6">
    <name type="scientific">Candidatus Pristimantibacillus lignocellulolyticus</name>
    <dbReference type="NCBI Taxonomy" id="2994561"/>
    <lineage>
        <taxon>Bacteria</taxon>
        <taxon>Bacillati</taxon>
        <taxon>Bacillota</taxon>
        <taxon>Bacilli</taxon>
        <taxon>Bacillales</taxon>
        <taxon>Paenibacillaceae</taxon>
        <taxon>Candidatus Pristimantibacillus</taxon>
    </lineage>
</organism>
<proteinExistence type="predicted"/>
<dbReference type="Pfam" id="PF12833">
    <property type="entry name" value="HTH_18"/>
    <property type="match status" value="1"/>
</dbReference>
<keyword evidence="3" id="KW-0804">Transcription</keyword>
<dbReference type="PANTHER" id="PTHR43280:SF28">
    <property type="entry name" value="HTH-TYPE TRANSCRIPTIONAL ACTIVATOR RHAS"/>
    <property type="match status" value="1"/>
</dbReference>
<dbReference type="Proteomes" id="UP001056756">
    <property type="component" value="Chromosome"/>
</dbReference>
<protein>
    <submittedName>
        <fullName evidence="5">AraC family transcriptional regulator</fullName>
    </submittedName>
</protein>
<evidence type="ECO:0000313" key="5">
    <source>
        <dbReference type="EMBL" id="URN95056.1"/>
    </source>
</evidence>
<dbReference type="GO" id="GO:0043565">
    <property type="term" value="F:sequence-specific DNA binding"/>
    <property type="evidence" value="ECO:0007669"/>
    <property type="project" value="InterPro"/>
</dbReference>
<dbReference type="GO" id="GO:0003700">
    <property type="term" value="F:DNA-binding transcription factor activity"/>
    <property type="evidence" value="ECO:0007669"/>
    <property type="project" value="InterPro"/>
</dbReference>
<dbReference type="SUPFAM" id="SSF46689">
    <property type="entry name" value="Homeodomain-like"/>
    <property type="match status" value="1"/>
</dbReference>
<dbReference type="InterPro" id="IPR037923">
    <property type="entry name" value="HTH-like"/>
</dbReference>
<keyword evidence="1" id="KW-0805">Transcription regulation</keyword>
<accession>A0A9J6ZGR2</accession>
<dbReference type="EMBL" id="CP097899">
    <property type="protein sequence ID" value="URN95056.1"/>
    <property type="molecule type" value="Genomic_DNA"/>
</dbReference>
<dbReference type="Gene3D" id="2.60.120.280">
    <property type="entry name" value="Regulatory protein AraC"/>
    <property type="match status" value="1"/>
</dbReference>
<gene>
    <name evidence="5" type="ORF">NAG76_02015</name>
</gene>
<dbReference type="Pfam" id="PF02311">
    <property type="entry name" value="AraC_binding"/>
    <property type="match status" value="1"/>
</dbReference>
<name>A0A9J6ZGR2_9BACL</name>